<dbReference type="GO" id="GO:0004467">
    <property type="term" value="F:long-chain fatty acid-CoA ligase activity"/>
    <property type="evidence" value="ECO:0007669"/>
    <property type="project" value="TreeGrafter"/>
</dbReference>
<sequence>MCSLVRRLRKYDISGKYLNSTIIRNKRDFTNNRNIIKSSLPDVEIPHTPLHEFIFENFSRFPHKIAVECSLTGKKLTFEELRLKSKNLNKALRRKLKLQNKNVIAVLLPNIPEYSICILGALEAGLIVTPLNPLYTPGELKHLLVETEANVVITLCSNYDNVREALRSLPQQIPVITIKMHQSETTPQGSINFQELIDTKYDIEDIPYNSVDDVILRLSSSGTTGLPKVAEHTHKSIVANICHINTSHLRFSEDTTENHQDTIPAVIPWFHVYGLGVILLNNLRNTSKTVSLPRFSSDLYISTLSKHKAHVLYVVPPILLLMANNPLVKREHLKSVRVICAGGSPLGPLDEEKLIQKAGTNVNVLQRYGLTEASVVLLSSPLRKLQFGLYGSVGEIVSNTSVKVVPSENHLGESFGPNQLGELLIKGPQLMKGYYKRPKETTETFVEGWMRTGDLVYYDENKMFYVTGRLKELIKVKGFQVAPAELEEIIRTYPNVSDAAVIGVPHEKFGEVPRAYVITKPNAKVDVARLEQYVSEKVISYKKPIGGIVIVDSLPKTASGKIIRRELKLQYAKEKL</sequence>
<dbReference type="GO" id="GO:0005777">
    <property type="term" value="C:peroxisome"/>
    <property type="evidence" value="ECO:0007669"/>
    <property type="project" value="UniProtKB-SubCell"/>
</dbReference>
<dbReference type="AlphaFoldDB" id="A0A8K0CL47"/>
<name>A0A8K0CL47_IGNLU</name>
<dbReference type="FunFam" id="3.30.300.30:FF:000007">
    <property type="entry name" value="4-coumarate--CoA ligase 2"/>
    <property type="match status" value="1"/>
</dbReference>
<reference evidence="6" key="1">
    <citation type="submission" date="2019-08" db="EMBL/GenBank/DDBJ databases">
        <title>The genome of the North American firefly Photinus pyralis.</title>
        <authorList>
            <consortium name="Photinus pyralis genome working group"/>
            <person name="Fallon T.R."/>
            <person name="Sander Lower S.E."/>
            <person name="Weng J.-K."/>
        </authorList>
    </citation>
    <scope>NUCLEOTIDE SEQUENCE</scope>
    <source>
        <strain evidence="6">TRF0915ILg1</strain>
        <tissue evidence="6">Whole body</tissue>
    </source>
</reference>
<dbReference type="InterPro" id="IPR045851">
    <property type="entry name" value="AMP-bd_C_sf"/>
</dbReference>
<dbReference type="EMBL" id="VTPC01087650">
    <property type="protein sequence ID" value="KAF2886443.1"/>
    <property type="molecule type" value="Genomic_DNA"/>
</dbReference>
<gene>
    <name evidence="6" type="ORF">ILUMI_19730</name>
</gene>
<evidence type="ECO:0000256" key="3">
    <source>
        <dbReference type="ARBA" id="ARBA00023140"/>
    </source>
</evidence>
<evidence type="ECO:0000313" key="6">
    <source>
        <dbReference type="EMBL" id="KAF2886443.1"/>
    </source>
</evidence>
<feature type="domain" description="AMP-dependent synthetase/ligase" evidence="4">
    <location>
        <begin position="56"/>
        <end position="435"/>
    </location>
</feature>
<feature type="domain" description="AMP-binding enzyme C-terminal" evidence="5">
    <location>
        <begin position="485"/>
        <end position="561"/>
    </location>
</feature>
<keyword evidence="7" id="KW-1185">Reference proteome</keyword>
<evidence type="ECO:0000256" key="2">
    <source>
        <dbReference type="ARBA" id="ARBA00006432"/>
    </source>
</evidence>
<proteinExistence type="inferred from homology"/>
<dbReference type="InterPro" id="IPR025110">
    <property type="entry name" value="AMP-bd_C"/>
</dbReference>
<dbReference type="Pfam" id="PF13193">
    <property type="entry name" value="AMP-binding_C"/>
    <property type="match status" value="1"/>
</dbReference>
<dbReference type="InterPro" id="IPR042099">
    <property type="entry name" value="ANL_N_sf"/>
</dbReference>
<dbReference type="PANTHER" id="PTHR24096">
    <property type="entry name" value="LONG-CHAIN-FATTY-ACID--COA LIGASE"/>
    <property type="match status" value="1"/>
</dbReference>
<evidence type="ECO:0008006" key="8">
    <source>
        <dbReference type="Google" id="ProtNLM"/>
    </source>
</evidence>
<dbReference type="Gene3D" id="3.30.300.30">
    <property type="match status" value="1"/>
</dbReference>
<evidence type="ECO:0000313" key="7">
    <source>
        <dbReference type="Proteomes" id="UP000801492"/>
    </source>
</evidence>
<keyword evidence="3" id="KW-0576">Peroxisome</keyword>
<evidence type="ECO:0000259" key="5">
    <source>
        <dbReference type="Pfam" id="PF13193"/>
    </source>
</evidence>
<dbReference type="Proteomes" id="UP000801492">
    <property type="component" value="Unassembled WGS sequence"/>
</dbReference>
<dbReference type="InterPro" id="IPR000873">
    <property type="entry name" value="AMP-dep_synth/lig_dom"/>
</dbReference>
<comment type="caution">
    <text evidence="6">The sequence shown here is derived from an EMBL/GenBank/DDBJ whole genome shotgun (WGS) entry which is preliminary data.</text>
</comment>
<evidence type="ECO:0000259" key="4">
    <source>
        <dbReference type="Pfam" id="PF00501"/>
    </source>
</evidence>
<dbReference type="OrthoDB" id="6614653at2759"/>
<accession>A0A8K0CL47</accession>
<evidence type="ECO:0000256" key="1">
    <source>
        <dbReference type="ARBA" id="ARBA00004275"/>
    </source>
</evidence>
<comment type="subcellular location">
    <subcellularLocation>
        <location evidence="1">Peroxisome</location>
    </subcellularLocation>
</comment>
<dbReference type="PANTHER" id="PTHR24096:SF422">
    <property type="entry name" value="BCDNA.GH02901"/>
    <property type="match status" value="1"/>
</dbReference>
<dbReference type="Gene3D" id="3.40.50.12780">
    <property type="entry name" value="N-terminal domain of ligase-like"/>
    <property type="match status" value="1"/>
</dbReference>
<dbReference type="GO" id="GO:0046949">
    <property type="term" value="P:fatty-acyl-CoA biosynthetic process"/>
    <property type="evidence" value="ECO:0007669"/>
    <property type="project" value="TreeGrafter"/>
</dbReference>
<comment type="similarity">
    <text evidence="2">Belongs to the ATP-dependent AMP-binding enzyme family.</text>
</comment>
<protein>
    <recommendedName>
        <fullName evidence="8">4-coumarate--CoA ligase</fullName>
    </recommendedName>
</protein>
<organism evidence="6 7">
    <name type="scientific">Ignelater luminosus</name>
    <name type="common">Cucubano</name>
    <name type="synonym">Pyrophorus luminosus</name>
    <dbReference type="NCBI Taxonomy" id="2038154"/>
    <lineage>
        <taxon>Eukaryota</taxon>
        <taxon>Metazoa</taxon>
        <taxon>Ecdysozoa</taxon>
        <taxon>Arthropoda</taxon>
        <taxon>Hexapoda</taxon>
        <taxon>Insecta</taxon>
        <taxon>Pterygota</taxon>
        <taxon>Neoptera</taxon>
        <taxon>Endopterygota</taxon>
        <taxon>Coleoptera</taxon>
        <taxon>Polyphaga</taxon>
        <taxon>Elateriformia</taxon>
        <taxon>Elateroidea</taxon>
        <taxon>Elateridae</taxon>
        <taxon>Agrypninae</taxon>
        <taxon>Pyrophorini</taxon>
        <taxon>Ignelater</taxon>
    </lineage>
</organism>
<dbReference type="SUPFAM" id="SSF56801">
    <property type="entry name" value="Acetyl-CoA synthetase-like"/>
    <property type="match status" value="1"/>
</dbReference>
<dbReference type="Pfam" id="PF00501">
    <property type="entry name" value="AMP-binding"/>
    <property type="match status" value="1"/>
</dbReference>